<feature type="transmembrane region" description="Helical" evidence="6">
    <location>
        <begin position="457"/>
        <end position="477"/>
    </location>
</feature>
<dbReference type="PANTHER" id="PTHR30287">
    <property type="entry name" value="MEMBRANE COMPONENT OF PREDICTED ABC SUPERFAMILY METABOLITE UPTAKE TRANSPORTER"/>
    <property type="match status" value="1"/>
</dbReference>
<evidence type="ECO:0000256" key="4">
    <source>
        <dbReference type="ARBA" id="ARBA00022989"/>
    </source>
</evidence>
<feature type="transmembrane region" description="Helical" evidence="6">
    <location>
        <begin position="388"/>
        <end position="404"/>
    </location>
</feature>
<feature type="domain" description="ABC3 transporter permease C-terminal" evidence="7">
    <location>
        <begin position="245"/>
        <end position="357"/>
    </location>
</feature>
<feature type="transmembrane region" description="Helical" evidence="6">
    <location>
        <begin position="738"/>
        <end position="761"/>
    </location>
</feature>
<feature type="transmembrane region" description="Helical" evidence="6">
    <location>
        <begin position="20"/>
        <end position="38"/>
    </location>
</feature>
<keyword evidence="5 6" id="KW-0472">Membrane</keyword>
<dbReference type="PANTHER" id="PTHR30287:SF2">
    <property type="entry name" value="BLL1001 PROTEIN"/>
    <property type="match status" value="1"/>
</dbReference>
<dbReference type="InterPro" id="IPR003838">
    <property type="entry name" value="ABC3_permease_C"/>
</dbReference>
<evidence type="ECO:0000256" key="2">
    <source>
        <dbReference type="ARBA" id="ARBA00022475"/>
    </source>
</evidence>
<dbReference type="RefSeq" id="WP_251261497.1">
    <property type="nucleotide sequence ID" value="NZ_JAMQGP010000004.1"/>
</dbReference>
<comment type="subcellular location">
    <subcellularLocation>
        <location evidence="1">Cell membrane</location>
        <topology evidence="1">Multi-pass membrane protein</topology>
    </subcellularLocation>
</comment>
<feature type="transmembrane region" description="Helical" evidence="6">
    <location>
        <begin position="242"/>
        <end position="266"/>
    </location>
</feature>
<dbReference type="Proteomes" id="UP001165393">
    <property type="component" value="Unassembled WGS sequence"/>
</dbReference>
<feature type="domain" description="ABC3 transporter permease C-terminal" evidence="7">
    <location>
        <begin position="691"/>
        <end position="806"/>
    </location>
</feature>
<name>A0AA41W7H2_9GAMM</name>
<keyword evidence="3 6" id="KW-0812">Transmembrane</keyword>
<evidence type="ECO:0000259" key="7">
    <source>
        <dbReference type="Pfam" id="PF02687"/>
    </source>
</evidence>
<gene>
    <name evidence="8" type="ORF">NAF29_10385</name>
</gene>
<keyword evidence="2" id="KW-1003">Cell membrane</keyword>
<evidence type="ECO:0000313" key="9">
    <source>
        <dbReference type="Proteomes" id="UP001165393"/>
    </source>
</evidence>
<dbReference type="GO" id="GO:0005886">
    <property type="term" value="C:plasma membrane"/>
    <property type="evidence" value="ECO:0007669"/>
    <property type="project" value="UniProtKB-SubCell"/>
</dbReference>
<dbReference type="AlphaFoldDB" id="A0AA41W7H2"/>
<evidence type="ECO:0000256" key="6">
    <source>
        <dbReference type="SAM" id="Phobius"/>
    </source>
</evidence>
<evidence type="ECO:0000256" key="1">
    <source>
        <dbReference type="ARBA" id="ARBA00004651"/>
    </source>
</evidence>
<proteinExistence type="predicted"/>
<dbReference type="InterPro" id="IPR038766">
    <property type="entry name" value="Membrane_comp_ABC_pdt"/>
</dbReference>
<evidence type="ECO:0000256" key="5">
    <source>
        <dbReference type="ARBA" id="ARBA00023136"/>
    </source>
</evidence>
<organism evidence="8 9">
    <name type="scientific">Echinimonas agarilytica</name>
    <dbReference type="NCBI Taxonomy" id="1215918"/>
    <lineage>
        <taxon>Bacteria</taxon>
        <taxon>Pseudomonadati</taxon>
        <taxon>Pseudomonadota</taxon>
        <taxon>Gammaproteobacteria</taxon>
        <taxon>Alteromonadales</taxon>
        <taxon>Echinimonadaceae</taxon>
        <taxon>Echinimonas</taxon>
    </lineage>
</organism>
<keyword evidence="9" id="KW-1185">Reference proteome</keyword>
<feature type="transmembrane region" description="Helical" evidence="6">
    <location>
        <begin position="410"/>
        <end position="436"/>
    </location>
</feature>
<sequence length="818" mass="90615">MPLLRALLSHYRHHPLQGVFLLVGIIIANVLLVATQLINAQAQASYAQGESLLNQQAVGYLVAANGDESFDQTDYIALRRQGFDQLVPTLEHRMVSQDHGLIEMMGVDWLALAGTSEQGSIDGTTDVDLSQLWLPPYGVVFGDMRMQQLGLNNGQSLLLENQRQLPPAYAQSQDMGHRGLMELMALQAISGRTQQISSVWVMPQSTESFNALLQALPDSLQYTPAPEPLQQAQLADSLHLNLAAMGLLSFVVGIFLAFNAILFSYTDRGPLFRRLRICGVSRHQLRIALIIELGVFVLLGTAIGYLAGAWIASKLLPGLGQTLAQLYNVYIQYPNRMLAGMPLAPLLMTMIAALVSAAIPMHQMLQQRILNRYQNADAQRQTQLRDKALLAISVCLALVAWLLANLATELWHALACLACVLLSGAFALPAVLRALLQLLQKGLPSHWPLSQWLIADCKWLLGPAAVALMAMTLALVANSGLNTMITSFRAATFDWLDQRLVAPVYFNVADAKTNIQQWIDTHHLNLILVERHSMTHSQHTDLEIASLPPTPEYRQSIELMLSLPNAKQLFADQQGIFISERHMRLDHAEVGQTVTVCPALPPLPILGAYRDYGNPKSQWLLDEGLFLNCWPQHQAKGTAMYSTTSLDWPSTIAQLKQELALGDQDMIDQQQLKQMAMSVFDKTFEVTQALNVLTLLVAGIGIFCAMSAIHHHRIRQQALLACLGVSLQQRLWLQLGQWTLFAMLSMAIVWPFGTLLAYVLASVVTPTAFGWSFATQLYWQHYPQLALLAAACLLFATFIPTLRLRRVATATLLKEVDE</sequence>
<evidence type="ECO:0000256" key="3">
    <source>
        <dbReference type="ARBA" id="ARBA00022692"/>
    </source>
</evidence>
<feature type="transmembrane region" description="Helical" evidence="6">
    <location>
        <begin position="689"/>
        <end position="709"/>
    </location>
</feature>
<reference evidence="8 9" key="1">
    <citation type="journal article" date="2013" name="Antonie Van Leeuwenhoek">
        <title>Echinimonas agarilytica gen. nov., sp. nov., a new gammaproteobacterium isolated from the sea urchin Strongylocentrotus intermedius.</title>
        <authorList>
            <person name="Nedashkovskaya O.I."/>
            <person name="Stenkova A.M."/>
            <person name="Zhukova N.V."/>
            <person name="Van Trappen S."/>
            <person name="Lee J.S."/>
            <person name="Kim S.B."/>
        </authorList>
    </citation>
    <scope>NUCLEOTIDE SEQUENCE [LARGE SCALE GENOMIC DNA]</scope>
    <source>
        <strain evidence="8 9">KMM 6351</strain>
    </source>
</reference>
<dbReference type="EMBL" id="JAMQGP010000004">
    <property type="protein sequence ID" value="MCM2680072.1"/>
    <property type="molecule type" value="Genomic_DNA"/>
</dbReference>
<evidence type="ECO:0000313" key="8">
    <source>
        <dbReference type="EMBL" id="MCM2680072.1"/>
    </source>
</evidence>
<feature type="transmembrane region" description="Helical" evidence="6">
    <location>
        <begin position="287"/>
        <end position="312"/>
    </location>
</feature>
<accession>A0AA41W7H2</accession>
<feature type="transmembrane region" description="Helical" evidence="6">
    <location>
        <begin position="781"/>
        <end position="799"/>
    </location>
</feature>
<protein>
    <recommendedName>
        <fullName evidence="7">ABC3 transporter permease C-terminal domain-containing protein</fullName>
    </recommendedName>
</protein>
<comment type="caution">
    <text evidence="8">The sequence shown here is derived from an EMBL/GenBank/DDBJ whole genome shotgun (WGS) entry which is preliminary data.</text>
</comment>
<dbReference type="Pfam" id="PF02687">
    <property type="entry name" value="FtsX"/>
    <property type="match status" value="2"/>
</dbReference>
<keyword evidence="4 6" id="KW-1133">Transmembrane helix</keyword>
<feature type="transmembrane region" description="Helical" evidence="6">
    <location>
        <begin position="337"/>
        <end position="359"/>
    </location>
</feature>